<dbReference type="EMBL" id="QZKU01000142">
    <property type="protein sequence ID" value="RJP14837.1"/>
    <property type="molecule type" value="Genomic_DNA"/>
</dbReference>
<dbReference type="Proteomes" id="UP000265882">
    <property type="component" value="Unassembled WGS sequence"/>
</dbReference>
<gene>
    <name evidence="1" type="ORF">C4520_21070</name>
</gene>
<sequence>MVFGLSRKKQIDEYEAEGEVERIYHEIRQTFRVSGINLIFRTWARYDKFFLVLWNSIRPNAGTRLFEDAADSVRAQAVLRAGRLDRLRVPANVSLGESQAYQLKAALDLYHYINPKLLVMASAVRLSLTGGRVRETIEGAKFLEMIERGVPEKMYPMEMISEDPKEERINELFADIRQVLNLPSINSDYRTLALWPDYLIEAWKRLRPMIGRQDYVEAAEEVRQVARDSAGRLPYPVISREQLEELGEDAGEITQITEKFEDILAPLIINIALFQLDWHDRRQLVLSPFPAAAR</sequence>
<evidence type="ECO:0000313" key="2">
    <source>
        <dbReference type="Proteomes" id="UP000265882"/>
    </source>
</evidence>
<protein>
    <submittedName>
        <fullName evidence="1">Uncharacterized protein</fullName>
    </submittedName>
</protein>
<dbReference type="AlphaFoldDB" id="A0A3A4MXJ2"/>
<dbReference type="Pfam" id="PF10778">
    <property type="entry name" value="DehI"/>
    <property type="match status" value="1"/>
</dbReference>
<proteinExistence type="predicted"/>
<organism evidence="1 2">
    <name type="scientific">Abyssobacteria bacterium (strain SURF_5)</name>
    <dbReference type="NCBI Taxonomy" id="2093360"/>
    <lineage>
        <taxon>Bacteria</taxon>
        <taxon>Pseudomonadati</taxon>
        <taxon>Candidatus Hydrogenedentota</taxon>
        <taxon>Candidatus Abyssobacteria</taxon>
    </lineage>
</organism>
<comment type="caution">
    <text evidence="1">The sequence shown here is derived from an EMBL/GenBank/DDBJ whole genome shotgun (WGS) entry which is preliminary data.</text>
</comment>
<name>A0A3A4MXJ2_ABYX5</name>
<evidence type="ECO:0000313" key="1">
    <source>
        <dbReference type="EMBL" id="RJP14837.1"/>
    </source>
</evidence>
<dbReference type="GO" id="GO:0019120">
    <property type="term" value="F:hydrolase activity, acting on acid halide bonds, in C-halide compounds"/>
    <property type="evidence" value="ECO:0007669"/>
    <property type="project" value="InterPro"/>
</dbReference>
<dbReference type="InterPro" id="IPR019714">
    <property type="entry name" value="2-haloacid_dehalogenase_DehI"/>
</dbReference>
<accession>A0A3A4MXJ2</accession>
<reference evidence="1 2" key="1">
    <citation type="journal article" date="2017" name="ISME J.">
        <title>Energy and carbon metabolisms in a deep terrestrial subsurface fluid microbial community.</title>
        <authorList>
            <person name="Momper L."/>
            <person name="Jungbluth S.P."/>
            <person name="Lee M.D."/>
            <person name="Amend J.P."/>
        </authorList>
    </citation>
    <scope>NUCLEOTIDE SEQUENCE [LARGE SCALE GENOMIC DNA]</scope>
    <source>
        <strain evidence="1">SURF_5</strain>
    </source>
</reference>